<dbReference type="Gene3D" id="3.30.200.20">
    <property type="entry name" value="Phosphorylase Kinase, domain 1"/>
    <property type="match status" value="1"/>
</dbReference>
<evidence type="ECO:0000256" key="9">
    <source>
        <dbReference type="ARBA" id="ARBA00022840"/>
    </source>
</evidence>
<evidence type="ECO:0000256" key="1">
    <source>
        <dbReference type="ARBA" id="ARBA00004496"/>
    </source>
</evidence>
<dbReference type="PROSITE" id="PS00107">
    <property type="entry name" value="PROTEIN_KINASE_ATP"/>
    <property type="match status" value="1"/>
</dbReference>
<feature type="compositionally biased region" description="Basic and acidic residues" evidence="13">
    <location>
        <begin position="18"/>
        <end position="27"/>
    </location>
</feature>
<feature type="compositionally biased region" description="Polar residues" evidence="13">
    <location>
        <begin position="916"/>
        <end position="931"/>
    </location>
</feature>
<dbReference type="GO" id="GO:0030447">
    <property type="term" value="P:filamentous growth"/>
    <property type="evidence" value="ECO:0007669"/>
    <property type="project" value="UniProtKB-ARBA"/>
</dbReference>
<protein>
    <recommendedName>
        <fullName evidence="3">non-specific serine/threonine protein kinase</fullName>
        <ecNumber evidence="3">2.7.11.1</ecNumber>
    </recommendedName>
</protein>
<dbReference type="CDD" id="cd06614">
    <property type="entry name" value="STKc_PAK"/>
    <property type="match status" value="1"/>
</dbReference>
<organism evidence="15 16">
    <name type="scientific">Brettanomyces naardenensis</name>
    <name type="common">Yeast</name>
    <dbReference type="NCBI Taxonomy" id="13370"/>
    <lineage>
        <taxon>Eukaryota</taxon>
        <taxon>Fungi</taxon>
        <taxon>Dikarya</taxon>
        <taxon>Ascomycota</taxon>
        <taxon>Saccharomycotina</taxon>
        <taxon>Pichiomycetes</taxon>
        <taxon>Pichiales</taxon>
        <taxon>Pichiaceae</taxon>
        <taxon>Brettanomyces</taxon>
    </lineage>
</organism>
<keyword evidence="9 12" id="KW-0067">ATP-binding</keyword>
<feature type="compositionally biased region" description="Polar residues" evidence="13">
    <location>
        <begin position="389"/>
        <end position="398"/>
    </location>
</feature>
<name>A0A448YNL2_BRENA</name>
<dbReference type="PROSITE" id="PS00108">
    <property type="entry name" value="PROTEIN_KINASE_ST"/>
    <property type="match status" value="1"/>
</dbReference>
<feature type="compositionally biased region" description="Basic and acidic residues" evidence="13">
    <location>
        <begin position="484"/>
        <end position="494"/>
    </location>
</feature>
<evidence type="ECO:0000256" key="8">
    <source>
        <dbReference type="ARBA" id="ARBA00022777"/>
    </source>
</evidence>
<feature type="compositionally biased region" description="Polar residues" evidence="13">
    <location>
        <begin position="862"/>
        <end position="883"/>
    </location>
</feature>
<evidence type="ECO:0000256" key="6">
    <source>
        <dbReference type="ARBA" id="ARBA00022679"/>
    </source>
</evidence>
<dbReference type="FunCoup" id="A0A448YNL2">
    <property type="interactions" value="404"/>
</dbReference>
<dbReference type="STRING" id="13370.A0A448YNL2"/>
<feature type="region of interest" description="Disordered" evidence="13">
    <location>
        <begin position="1"/>
        <end position="135"/>
    </location>
</feature>
<feature type="region of interest" description="Disordered" evidence="13">
    <location>
        <begin position="481"/>
        <end position="539"/>
    </location>
</feature>
<keyword evidence="6" id="KW-0808">Transferase</keyword>
<dbReference type="InterPro" id="IPR000095">
    <property type="entry name" value="CRIB_dom"/>
</dbReference>
<feature type="compositionally biased region" description="Basic and acidic residues" evidence="13">
    <location>
        <begin position="48"/>
        <end position="66"/>
    </location>
</feature>
<dbReference type="InterPro" id="IPR036936">
    <property type="entry name" value="CRIB_dom_sf"/>
</dbReference>
<feature type="compositionally biased region" description="Basic and acidic residues" evidence="13">
    <location>
        <begin position="81"/>
        <end position="90"/>
    </location>
</feature>
<feature type="compositionally biased region" description="Polar residues" evidence="13">
    <location>
        <begin position="603"/>
        <end position="655"/>
    </location>
</feature>
<evidence type="ECO:0000313" key="15">
    <source>
        <dbReference type="EMBL" id="VEU22510.1"/>
    </source>
</evidence>
<keyword evidence="16" id="KW-1185">Reference proteome</keyword>
<keyword evidence="5" id="KW-0723">Serine/threonine-protein kinase</keyword>
<evidence type="ECO:0000256" key="3">
    <source>
        <dbReference type="ARBA" id="ARBA00012513"/>
    </source>
</evidence>
<comment type="catalytic activity">
    <reaction evidence="10">
        <text>L-threonyl-[protein] + ATP = O-phospho-L-threonyl-[protein] + ADP + H(+)</text>
        <dbReference type="Rhea" id="RHEA:46608"/>
        <dbReference type="Rhea" id="RHEA-COMP:11060"/>
        <dbReference type="Rhea" id="RHEA-COMP:11605"/>
        <dbReference type="ChEBI" id="CHEBI:15378"/>
        <dbReference type="ChEBI" id="CHEBI:30013"/>
        <dbReference type="ChEBI" id="CHEBI:30616"/>
        <dbReference type="ChEBI" id="CHEBI:61977"/>
        <dbReference type="ChEBI" id="CHEBI:456216"/>
        <dbReference type="EC" id="2.7.11.1"/>
    </reaction>
</comment>
<evidence type="ECO:0000256" key="11">
    <source>
        <dbReference type="ARBA" id="ARBA00048679"/>
    </source>
</evidence>
<sequence length="1447" mass="160344">MVDTTTHDLKVSTEPSGLEDKVQERNGGDTMELDTGIKHSEGPLNVKGPEDIIKESEDDGRNDRQIGDGGDEEEEEEEEEPIKRISHLETCENPLFSETSKVSSTSEGRSSALQQELSDIKKRSLLDSDEEEPLKEIEVKDGHSILKPAINEPISISISPDRRKTPSSMPTSPAISYNQEDALQTLDPTKKKQSLDYGRTLKKVSSILSHSRKRSLPEFAQTVQISSPRSHKNSEDDRFDFSPSRSTHAHGTSASIDLRYSQEGHYEGKIPLGENIGGLQFGDFLSPERQEAERKELKRRTESIDEMPSLKSDMESPEERPDGTSAVSEEKEPSAGDVKQFTEEEIAGSTKALQPAGIEVLDKISREVTKQSTFEGPEQIGTEVPEPFTSESHVQTNAKALEEPSGEAPIKDAEAVQSNNTQPILDEDLTTSPGILNKSVEDPVEKPLEPLEFDDTNSDATPIDLPAKRIADTDNIIRGLTDVPEEREIAHLSTREPPASEYPESGRRESTSRTSVRKTQSITSSQSRVSNTSTQGGMVADIIDEYDSYSTRSSEYYHQPQSEKQPVARLIEPPSRPAPTITNQMPKAKQVSAPVRTIKRKQSFNSAPVPNPVSTPISSSNGTTPRSVPQAQWSASTTPIMQSGPTMESPSTTSPDLRRVTPVTRHVSIKNLSHNPAASRSSSTSSGSNQGTRTKKMLGQLQNFFSLNSPSRNSAERRNISAPIDVVLKTHVTYDHETQTFKDLPEEWARVLSAQGISVEEQRKNPVAMNQVINFYSSNYNQDSVQKFMNVPGHFSDLSTDNENENENENENDSSDEMKLSSASSLDNSGSTSSGGNKTASKHFTGRSQGSNGNNYNSVSYTTPTLQQHESFHAQSGLKNSPRTQEESEDREFIPRRHAPPPPASNSPKKLASGPRTPQFSPTSQFGGRSQTPHHGHLQGSPSSLLGSISRHFQKNRSEQRPKIVHLTEGVVNPSGPEQISSPQVSNAARMQLRSPLVRKTDAEFRQVGPMVLPETEGESAAVPIRPAPPRPAPTRPAPPPPTQAVKPVERRADLENIQEKKEESKAEVKNPLIQHHHHRELPDKADLISVEEKTHDKNPSIVNLSANPAKPSTVPPVPTAKPTKKHQLTASEQERRREVRKAKERKYMKKLMEICSSDDPHMQYKDLVKIGQGASGGVYTAYEVNTGEIVAIKQMELEKQPKKELIINEILVMKGSKHPNIVNFIEAYLLKKDLWVVMEYMEGGSLTDIVTHSIMTEGQMARVCKETLQGLKFLHSKGIIHRDIKSDNILLSLKGDIKLTDFGFCAQIKDYSAKRNTMVGTPYWMAPEVVTKKSYGPKVDIWSLGIMTIEMIEGEPPYLNETPLRALFLITTNGKPKLKDRESLSVELQSFLDHCLEVDPDLRLDAVRLLDVPFIQKADPNSSLSPLVRMARRQKLAERSDDEDDD</sequence>
<feature type="compositionally biased region" description="Acidic residues" evidence="13">
    <location>
        <begin position="800"/>
        <end position="815"/>
    </location>
</feature>
<feature type="binding site" evidence="12">
    <location>
        <position position="1194"/>
    </location>
    <ligand>
        <name>ATP</name>
        <dbReference type="ChEBI" id="CHEBI:30616"/>
    </ligand>
</feature>
<feature type="compositionally biased region" description="Low complexity" evidence="13">
    <location>
        <begin position="848"/>
        <end position="861"/>
    </location>
</feature>
<comment type="subcellular location">
    <subcellularLocation>
        <location evidence="1">Cytoplasm</location>
    </subcellularLocation>
</comment>
<evidence type="ECO:0000259" key="14">
    <source>
        <dbReference type="PROSITE" id="PS50011"/>
    </source>
</evidence>
<dbReference type="GO" id="GO:0005737">
    <property type="term" value="C:cytoplasm"/>
    <property type="evidence" value="ECO:0007669"/>
    <property type="project" value="UniProtKB-SubCell"/>
</dbReference>
<dbReference type="Gene3D" id="3.90.810.10">
    <property type="entry name" value="CRIB domain"/>
    <property type="match status" value="1"/>
</dbReference>
<keyword evidence="8" id="KW-0418">Kinase</keyword>
<keyword evidence="7 12" id="KW-0547">Nucleotide-binding</keyword>
<proteinExistence type="inferred from homology"/>
<feature type="region of interest" description="Disordered" evidence="13">
    <location>
        <begin position="551"/>
        <end position="693"/>
    </location>
</feature>
<feature type="region of interest" description="Disordered" evidence="13">
    <location>
        <begin position="1100"/>
        <end position="1143"/>
    </location>
</feature>
<accession>A0A448YNL2</accession>
<comment type="similarity">
    <text evidence="2">Belongs to the protein kinase superfamily. STE Ser/Thr protein kinase family. STE20 subfamily.</text>
</comment>
<dbReference type="Pfam" id="PF00069">
    <property type="entry name" value="Pkinase"/>
    <property type="match status" value="1"/>
</dbReference>
<dbReference type="SMART" id="SM00220">
    <property type="entry name" value="S_TKc"/>
    <property type="match status" value="1"/>
</dbReference>
<evidence type="ECO:0000313" key="16">
    <source>
        <dbReference type="Proteomes" id="UP000290900"/>
    </source>
</evidence>
<feature type="compositionally biased region" description="Basic and acidic residues" evidence="13">
    <location>
        <begin position="1"/>
        <end position="11"/>
    </location>
</feature>
<comment type="catalytic activity">
    <reaction evidence="11">
        <text>L-seryl-[protein] + ATP = O-phospho-L-seryl-[protein] + ADP + H(+)</text>
        <dbReference type="Rhea" id="RHEA:17989"/>
        <dbReference type="Rhea" id="RHEA-COMP:9863"/>
        <dbReference type="Rhea" id="RHEA-COMP:11604"/>
        <dbReference type="ChEBI" id="CHEBI:15378"/>
        <dbReference type="ChEBI" id="CHEBI:29999"/>
        <dbReference type="ChEBI" id="CHEBI:30616"/>
        <dbReference type="ChEBI" id="CHEBI:83421"/>
        <dbReference type="ChEBI" id="CHEBI:456216"/>
        <dbReference type="EC" id="2.7.11.1"/>
    </reaction>
</comment>
<dbReference type="Pfam" id="PF00786">
    <property type="entry name" value="PBD"/>
    <property type="match status" value="1"/>
</dbReference>
<evidence type="ECO:0000256" key="12">
    <source>
        <dbReference type="PROSITE-ProRule" id="PRU10141"/>
    </source>
</evidence>
<dbReference type="EC" id="2.7.11.1" evidence="3"/>
<feature type="compositionally biased region" description="Polar residues" evidence="13">
    <location>
        <begin position="166"/>
        <end position="182"/>
    </location>
</feature>
<evidence type="ECO:0000256" key="5">
    <source>
        <dbReference type="ARBA" id="ARBA00022527"/>
    </source>
</evidence>
<dbReference type="InterPro" id="IPR011009">
    <property type="entry name" value="Kinase-like_dom_sf"/>
</dbReference>
<dbReference type="OrthoDB" id="248923at2759"/>
<dbReference type="PANTHER" id="PTHR45832:SF22">
    <property type="entry name" value="SERINE_THREONINE-PROTEIN KINASE SAMKA-RELATED"/>
    <property type="match status" value="1"/>
</dbReference>
<feature type="compositionally biased region" description="Polar residues" evidence="13">
    <location>
        <begin position="243"/>
        <end position="255"/>
    </location>
</feature>
<evidence type="ECO:0000256" key="4">
    <source>
        <dbReference type="ARBA" id="ARBA00022490"/>
    </source>
</evidence>
<feature type="region of interest" description="Disordered" evidence="13">
    <location>
        <begin position="370"/>
        <end position="467"/>
    </location>
</feature>
<evidence type="ECO:0000256" key="7">
    <source>
        <dbReference type="ARBA" id="ARBA00022741"/>
    </source>
</evidence>
<keyword evidence="4" id="KW-0963">Cytoplasm</keyword>
<feature type="compositionally biased region" description="Basic and acidic residues" evidence="13">
    <location>
        <begin position="312"/>
        <end position="334"/>
    </location>
</feature>
<dbReference type="PROSITE" id="PS50011">
    <property type="entry name" value="PROTEIN_KINASE_DOM"/>
    <property type="match status" value="1"/>
</dbReference>
<dbReference type="GO" id="GO:0005524">
    <property type="term" value="F:ATP binding"/>
    <property type="evidence" value="ECO:0007669"/>
    <property type="project" value="UniProtKB-UniRule"/>
</dbReference>
<reference evidence="15 16" key="1">
    <citation type="submission" date="2018-12" db="EMBL/GenBank/DDBJ databases">
        <authorList>
            <person name="Tiukova I."/>
            <person name="Dainat J."/>
        </authorList>
    </citation>
    <scope>NUCLEOTIDE SEQUENCE [LARGE SCALE GENOMIC DNA]</scope>
</reference>
<dbReference type="GO" id="GO:0004674">
    <property type="term" value="F:protein serine/threonine kinase activity"/>
    <property type="evidence" value="ECO:0007669"/>
    <property type="project" value="UniProtKB-KW"/>
</dbReference>
<feature type="region of interest" description="Disordered" evidence="13">
    <location>
        <begin position="791"/>
        <end position="947"/>
    </location>
</feature>
<feature type="compositionally biased region" description="Basic and acidic residues" evidence="13">
    <location>
        <begin position="286"/>
        <end position="303"/>
    </location>
</feature>
<evidence type="ECO:0000256" key="13">
    <source>
        <dbReference type="SAM" id="MobiDB-lite"/>
    </source>
</evidence>
<feature type="compositionally biased region" description="Low complexity" evidence="13">
    <location>
        <begin position="820"/>
        <end position="839"/>
    </location>
</feature>
<feature type="domain" description="Protein kinase" evidence="14">
    <location>
        <begin position="1165"/>
        <end position="1416"/>
    </location>
</feature>
<dbReference type="SUPFAM" id="SSF56112">
    <property type="entry name" value="Protein kinase-like (PK-like)"/>
    <property type="match status" value="1"/>
</dbReference>
<feature type="compositionally biased region" description="Low complexity" evidence="13">
    <location>
        <begin position="679"/>
        <end position="688"/>
    </location>
</feature>
<dbReference type="InterPro" id="IPR000719">
    <property type="entry name" value="Prot_kinase_dom"/>
</dbReference>
<dbReference type="InterPro" id="IPR051931">
    <property type="entry name" value="PAK3-like"/>
</dbReference>
<dbReference type="Proteomes" id="UP000290900">
    <property type="component" value="Unassembled WGS sequence"/>
</dbReference>
<evidence type="ECO:0000256" key="2">
    <source>
        <dbReference type="ARBA" id="ARBA00008874"/>
    </source>
</evidence>
<feature type="compositionally biased region" description="Basic and acidic residues" evidence="13">
    <location>
        <begin position="1048"/>
        <end position="1069"/>
    </location>
</feature>
<feature type="compositionally biased region" description="Basic and acidic residues" evidence="13">
    <location>
        <begin position="439"/>
        <end position="449"/>
    </location>
</feature>
<dbReference type="FunFam" id="3.30.200.20:FF:000705">
    <property type="entry name" value="Non-specific serine/threonine protein kinase"/>
    <property type="match status" value="1"/>
</dbReference>
<dbReference type="InParanoid" id="A0A448YNL2"/>
<dbReference type="Gene3D" id="1.10.510.10">
    <property type="entry name" value="Transferase(Phosphotransferase) domain 1"/>
    <property type="match status" value="1"/>
</dbReference>
<feature type="compositionally biased region" description="Polar residues" evidence="13">
    <location>
        <begin position="551"/>
        <end position="564"/>
    </location>
</feature>
<feature type="region of interest" description="Disordered" evidence="13">
    <location>
        <begin position="1016"/>
        <end position="1079"/>
    </location>
</feature>
<feature type="compositionally biased region" description="Acidic residues" evidence="13">
    <location>
        <begin position="69"/>
        <end position="80"/>
    </location>
</feature>
<feature type="compositionally biased region" description="Polar residues" evidence="13">
    <location>
        <begin position="96"/>
        <end position="117"/>
    </location>
</feature>
<feature type="region of interest" description="Disordered" evidence="13">
    <location>
        <begin position="207"/>
        <end position="340"/>
    </location>
</feature>
<feature type="region of interest" description="Disordered" evidence="13">
    <location>
        <begin position="151"/>
        <end position="194"/>
    </location>
</feature>
<feature type="compositionally biased region" description="Pro residues" evidence="13">
    <location>
        <begin position="1026"/>
        <end position="1043"/>
    </location>
</feature>
<dbReference type="FunFam" id="1.10.510.10:FF:000011">
    <property type="entry name" value="Non-specific serine/threonine protein kinase"/>
    <property type="match status" value="1"/>
</dbReference>
<evidence type="ECO:0000256" key="10">
    <source>
        <dbReference type="ARBA" id="ARBA00047899"/>
    </source>
</evidence>
<feature type="compositionally biased region" description="Polar residues" evidence="13">
    <location>
        <begin position="518"/>
        <end position="536"/>
    </location>
</feature>
<dbReference type="InterPro" id="IPR008271">
    <property type="entry name" value="Ser/Thr_kinase_AS"/>
</dbReference>
<gene>
    <name evidence="15" type="ORF">BRENAR_LOCUS3241</name>
</gene>
<dbReference type="EMBL" id="CAACVR010000023">
    <property type="protein sequence ID" value="VEU22510.1"/>
    <property type="molecule type" value="Genomic_DNA"/>
</dbReference>
<dbReference type="InterPro" id="IPR017441">
    <property type="entry name" value="Protein_kinase_ATP_BS"/>
</dbReference>
<dbReference type="PANTHER" id="PTHR45832">
    <property type="entry name" value="SERINE/THREONINE-PROTEIN KINASE SAMKA-RELATED-RELATED"/>
    <property type="match status" value="1"/>
</dbReference>